<dbReference type="GO" id="GO:0005886">
    <property type="term" value="C:plasma membrane"/>
    <property type="evidence" value="ECO:0007669"/>
    <property type="project" value="TreeGrafter"/>
</dbReference>
<feature type="transmembrane region" description="Helical" evidence="7">
    <location>
        <begin position="70"/>
        <end position="95"/>
    </location>
</feature>
<comment type="similarity">
    <text evidence="2 6">Belongs to the sodium:solute symporter (SSF) (TC 2.A.21) family.</text>
</comment>
<dbReference type="PROSITE" id="PS50283">
    <property type="entry name" value="NA_SOLUT_SYMP_3"/>
    <property type="match status" value="1"/>
</dbReference>
<dbReference type="InterPro" id="IPR001734">
    <property type="entry name" value="Na/solute_symporter"/>
</dbReference>
<dbReference type="AlphaFoldDB" id="A0A554VFJ1"/>
<evidence type="ECO:0000256" key="3">
    <source>
        <dbReference type="ARBA" id="ARBA00022692"/>
    </source>
</evidence>
<feature type="transmembrane region" description="Helical" evidence="7">
    <location>
        <begin position="6"/>
        <end position="21"/>
    </location>
</feature>
<feature type="transmembrane region" description="Helical" evidence="7">
    <location>
        <begin position="237"/>
        <end position="257"/>
    </location>
</feature>
<dbReference type="Pfam" id="PF00474">
    <property type="entry name" value="SSF"/>
    <property type="match status" value="1"/>
</dbReference>
<gene>
    <name evidence="8" type="ORF">FOF46_20880</name>
</gene>
<feature type="transmembrane region" description="Helical" evidence="7">
    <location>
        <begin position="403"/>
        <end position="424"/>
    </location>
</feature>
<feature type="transmembrane region" description="Helical" evidence="7">
    <location>
        <begin position="323"/>
        <end position="343"/>
    </location>
</feature>
<dbReference type="OrthoDB" id="9814523at2"/>
<dbReference type="GO" id="GO:0005412">
    <property type="term" value="F:D-glucose:sodium symporter activity"/>
    <property type="evidence" value="ECO:0007669"/>
    <property type="project" value="TreeGrafter"/>
</dbReference>
<evidence type="ECO:0000256" key="2">
    <source>
        <dbReference type="ARBA" id="ARBA00006434"/>
    </source>
</evidence>
<keyword evidence="5 7" id="KW-0472">Membrane</keyword>
<evidence type="ECO:0000256" key="1">
    <source>
        <dbReference type="ARBA" id="ARBA00004141"/>
    </source>
</evidence>
<feature type="transmembrane region" description="Helical" evidence="7">
    <location>
        <begin position="278"/>
        <end position="303"/>
    </location>
</feature>
<feature type="transmembrane region" description="Helical" evidence="7">
    <location>
        <begin position="505"/>
        <end position="524"/>
    </location>
</feature>
<dbReference type="RefSeq" id="WP_143917787.1">
    <property type="nucleotide sequence ID" value="NZ_CANMIK010000059.1"/>
</dbReference>
<dbReference type="EMBL" id="VLNR01000051">
    <property type="protein sequence ID" value="TSE06011.1"/>
    <property type="molecule type" value="Genomic_DNA"/>
</dbReference>
<feature type="transmembrane region" description="Helical" evidence="7">
    <location>
        <begin position="379"/>
        <end position="397"/>
    </location>
</feature>
<keyword evidence="3 7" id="KW-0812">Transmembrane</keyword>
<dbReference type="CDD" id="cd10328">
    <property type="entry name" value="SLC5sbd_YidK"/>
    <property type="match status" value="1"/>
</dbReference>
<dbReference type="Proteomes" id="UP000318833">
    <property type="component" value="Unassembled WGS sequence"/>
</dbReference>
<dbReference type="NCBIfam" id="NF007790">
    <property type="entry name" value="PRK10484.1"/>
    <property type="match status" value="1"/>
</dbReference>
<protein>
    <submittedName>
        <fullName evidence="8">Solute:sodium symporter family transporter</fullName>
    </submittedName>
</protein>
<feature type="transmembrane region" description="Helical" evidence="7">
    <location>
        <begin position="116"/>
        <end position="138"/>
    </location>
</feature>
<organism evidence="8 9">
    <name type="scientific">Aquimarina algiphila</name>
    <dbReference type="NCBI Taxonomy" id="2047982"/>
    <lineage>
        <taxon>Bacteria</taxon>
        <taxon>Pseudomonadati</taxon>
        <taxon>Bacteroidota</taxon>
        <taxon>Flavobacteriia</taxon>
        <taxon>Flavobacteriales</taxon>
        <taxon>Flavobacteriaceae</taxon>
        <taxon>Aquimarina</taxon>
    </lineage>
</organism>
<dbReference type="InterPro" id="IPR038377">
    <property type="entry name" value="Na/Glc_symporter_sf"/>
</dbReference>
<evidence type="ECO:0000256" key="5">
    <source>
        <dbReference type="ARBA" id="ARBA00023136"/>
    </source>
</evidence>
<sequence length="525" mass="56669">MGIISFVGFTLLVAIVSYIATRKTDETSSDGYFLGGRSLTATVIAGSLLLTNLSTEQIVGLNGQAFTEGILVMAWETLAAIAMVITAVFLLPKYLKGGITTVPQFLEQRYNTTTKALTSGLFLTGYVVVFLPVVLYTGSLAITTMFDVPTILGVSKTASIWICVFGIGIIGAIYAIFGGLKAVAVSDTINAVGLLVGGIMIPVFGLIEIGEGSVFDGISTLITTNPDKFKVIGNKDASVPFATIFTGMMLVQLFYWGTNQAIIQRALGAKNLKEGQKGLLLGSFIKILGPIIVVLPGIIAFHLFEGELATADEAYPKLVSKVLPLSLVGFFAAVLFGAILSSFNSALNSSVTLFGIDIYKEYFNKEANEKQIVKAGKSFGILLAVLAMFVAPFLAQAGSIFEYLQQVNGCYSIPILSIIVVGYLTKKVPAIAANVAIVLGALLYITFIILNSTIMKDDFPHFLHVMAILFILNVIIMLIIGKLYPREEAYKQEYTKEVDITPWRYTKIVGVIVCLIVISTYIYFR</sequence>
<comment type="caution">
    <text evidence="8">The sequence shown here is derived from an EMBL/GenBank/DDBJ whole genome shotgun (WGS) entry which is preliminary data.</text>
</comment>
<accession>A0A554VFJ1</accession>
<comment type="subcellular location">
    <subcellularLocation>
        <location evidence="1">Membrane</location>
        <topology evidence="1">Multi-pass membrane protein</topology>
    </subcellularLocation>
</comment>
<keyword evidence="9" id="KW-1185">Reference proteome</keyword>
<feature type="transmembrane region" description="Helical" evidence="7">
    <location>
        <begin position="431"/>
        <end position="450"/>
    </location>
</feature>
<name>A0A554VFJ1_9FLAO</name>
<reference evidence="8 9" key="1">
    <citation type="submission" date="2019-07" db="EMBL/GenBank/DDBJ databases">
        <title>The draft genome sequence of Aquimarina algiphila M91.</title>
        <authorList>
            <person name="Meng X."/>
        </authorList>
    </citation>
    <scope>NUCLEOTIDE SEQUENCE [LARGE SCALE GENOMIC DNA]</scope>
    <source>
        <strain evidence="8 9">M91</strain>
    </source>
</reference>
<keyword evidence="4 7" id="KW-1133">Transmembrane helix</keyword>
<dbReference type="NCBIfam" id="TIGR00813">
    <property type="entry name" value="sss"/>
    <property type="match status" value="1"/>
</dbReference>
<feature type="transmembrane region" description="Helical" evidence="7">
    <location>
        <begin position="462"/>
        <end position="484"/>
    </location>
</feature>
<evidence type="ECO:0000313" key="8">
    <source>
        <dbReference type="EMBL" id="TSE06011.1"/>
    </source>
</evidence>
<feature type="transmembrane region" description="Helical" evidence="7">
    <location>
        <begin position="189"/>
        <end position="207"/>
    </location>
</feature>
<proteinExistence type="inferred from homology"/>
<dbReference type="Gene3D" id="1.20.1730.10">
    <property type="entry name" value="Sodium/glucose cotransporter"/>
    <property type="match status" value="1"/>
</dbReference>
<feature type="transmembrane region" description="Helical" evidence="7">
    <location>
        <begin position="158"/>
        <end position="177"/>
    </location>
</feature>
<dbReference type="PANTHER" id="PTHR11819">
    <property type="entry name" value="SOLUTE CARRIER FAMILY 5"/>
    <property type="match status" value="1"/>
</dbReference>
<dbReference type="PANTHER" id="PTHR11819:SF195">
    <property type="entry name" value="SODIUM_GLUCOSE COTRANSPORTER 4"/>
    <property type="match status" value="1"/>
</dbReference>
<feature type="transmembrane region" description="Helical" evidence="7">
    <location>
        <begin position="33"/>
        <end position="50"/>
    </location>
</feature>
<evidence type="ECO:0000256" key="7">
    <source>
        <dbReference type="SAM" id="Phobius"/>
    </source>
</evidence>
<evidence type="ECO:0000256" key="6">
    <source>
        <dbReference type="RuleBase" id="RU362091"/>
    </source>
</evidence>
<evidence type="ECO:0000256" key="4">
    <source>
        <dbReference type="ARBA" id="ARBA00022989"/>
    </source>
</evidence>
<evidence type="ECO:0000313" key="9">
    <source>
        <dbReference type="Proteomes" id="UP000318833"/>
    </source>
</evidence>